<protein>
    <submittedName>
        <fullName evidence="2">Uncharacterized protein</fullName>
    </submittedName>
</protein>
<dbReference type="Proteomes" id="UP001334084">
    <property type="component" value="Chromosome 12"/>
</dbReference>
<evidence type="ECO:0000313" key="3">
    <source>
        <dbReference type="Proteomes" id="UP001334084"/>
    </source>
</evidence>
<dbReference type="KEGG" id="vnx:VNE69_12063"/>
<accession>A0AAX4JGQ3</accession>
<dbReference type="AlphaFoldDB" id="A0AAX4JGQ3"/>
<dbReference type="RefSeq" id="XP_065331223.1">
    <property type="nucleotide sequence ID" value="XM_065475151.1"/>
</dbReference>
<reference evidence="2" key="1">
    <citation type="journal article" date="2024" name="BMC Genomics">
        <title>Functional annotation of a divergent genome using sequence and structure-based similarity.</title>
        <authorList>
            <person name="Svedberg D."/>
            <person name="Winiger R.R."/>
            <person name="Berg A."/>
            <person name="Sharma H."/>
            <person name="Tellgren-Roth C."/>
            <person name="Debrunner-Vossbrinck B.A."/>
            <person name="Vossbrinck C.R."/>
            <person name="Barandun J."/>
        </authorList>
    </citation>
    <scope>NUCLEOTIDE SEQUENCE</scope>
    <source>
        <strain evidence="2">Illinois isolate</strain>
    </source>
</reference>
<name>A0AAX4JGQ3_9MICR</name>
<feature type="signal peptide" evidence="1">
    <location>
        <begin position="1"/>
        <end position="18"/>
    </location>
</feature>
<organism evidence="2 3">
    <name type="scientific">Vairimorpha necatrix</name>
    <dbReference type="NCBI Taxonomy" id="6039"/>
    <lineage>
        <taxon>Eukaryota</taxon>
        <taxon>Fungi</taxon>
        <taxon>Fungi incertae sedis</taxon>
        <taxon>Microsporidia</taxon>
        <taxon>Nosematidae</taxon>
        <taxon>Vairimorpha</taxon>
    </lineage>
</organism>
<dbReference type="EMBL" id="CP142737">
    <property type="protein sequence ID" value="WUR05078.1"/>
    <property type="molecule type" value="Genomic_DNA"/>
</dbReference>
<dbReference type="GeneID" id="90542925"/>
<gene>
    <name evidence="2" type="ORF">VNE69_12063</name>
</gene>
<evidence type="ECO:0000313" key="2">
    <source>
        <dbReference type="EMBL" id="WUR05078.1"/>
    </source>
</evidence>
<feature type="chain" id="PRO_5044027918" evidence="1">
    <location>
        <begin position="19"/>
        <end position="264"/>
    </location>
</feature>
<evidence type="ECO:0000256" key="1">
    <source>
        <dbReference type="SAM" id="SignalP"/>
    </source>
</evidence>
<sequence>MWLIIIVNVFSIGNTVESSFSNKKDALENMSADKKIYLFNMLFDAINTKDKEQKCKLLEKVDYKMNSQCFYIHNDILNISRFIFRLLKEKDEIIYIMRKIPKSKYERRQKRIFNFDKFFKYVLRFANNEPFLHNIINSALYLEVLAYNSYNLIYKINDAKFYKFTKQDLNGLRSLIDENIKISLEKGCSWEYLTIFDSKLLSEVDDRLRKIVTKKSKMKQIYKSENYGGDLISHNLSTNSMNIRRGENIICIQDNSTNWVGQIF</sequence>
<keyword evidence="3" id="KW-1185">Reference proteome</keyword>
<proteinExistence type="predicted"/>
<keyword evidence="1" id="KW-0732">Signal</keyword>